<dbReference type="Pfam" id="PF09722">
    <property type="entry name" value="Xre_MbcA_ParS_C"/>
    <property type="match status" value="1"/>
</dbReference>
<keyword evidence="4" id="KW-1185">Reference proteome</keyword>
<feature type="domain" description="Antitoxin Xre/MbcA/ParS-like middle" evidence="2">
    <location>
        <begin position="133"/>
        <end position="181"/>
    </location>
</feature>
<feature type="domain" description="Antitoxin Xre/MbcA/ParS-like toxin-binding" evidence="1">
    <location>
        <begin position="201"/>
        <end position="226"/>
    </location>
</feature>
<gene>
    <name evidence="3" type="ORF">DUT91_19115</name>
</gene>
<evidence type="ECO:0000313" key="4">
    <source>
        <dbReference type="Proteomes" id="UP000253420"/>
    </source>
</evidence>
<dbReference type="EMBL" id="QOZG01000009">
    <property type="protein sequence ID" value="RCS22115.1"/>
    <property type="molecule type" value="Genomic_DNA"/>
</dbReference>
<reference evidence="3 4" key="1">
    <citation type="submission" date="2018-07" db="EMBL/GenBank/DDBJ databases">
        <title>The draft genome of Phyllobacterium salinisoli.</title>
        <authorList>
            <person name="Liu L."/>
            <person name="Li L."/>
            <person name="Zhang X."/>
            <person name="Liang L."/>
        </authorList>
    </citation>
    <scope>NUCLEOTIDE SEQUENCE [LARGE SCALE GENOMIC DNA]</scope>
    <source>
        <strain evidence="3 4">LLAN61</strain>
    </source>
</reference>
<dbReference type="InterPro" id="IPR056312">
    <property type="entry name" value="Xre-MbcA-ParS_M"/>
</dbReference>
<comment type="caution">
    <text evidence="3">The sequence shown here is derived from an EMBL/GenBank/DDBJ whole genome shotgun (WGS) entry which is preliminary data.</text>
</comment>
<dbReference type="AlphaFoldDB" id="A0A368K0D0"/>
<evidence type="ECO:0000313" key="3">
    <source>
        <dbReference type="EMBL" id="RCS22115.1"/>
    </source>
</evidence>
<dbReference type="InterPro" id="IPR024467">
    <property type="entry name" value="Xre/MbcA/ParS-like_toxin-bd"/>
</dbReference>
<dbReference type="RefSeq" id="WP_114442110.1">
    <property type="nucleotide sequence ID" value="NZ_QOZG01000009.1"/>
</dbReference>
<proteinExistence type="predicted"/>
<organism evidence="3 4">
    <name type="scientific">Phyllobacterium salinisoli</name>
    <dbReference type="NCBI Taxonomy" id="1899321"/>
    <lineage>
        <taxon>Bacteria</taxon>
        <taxon>Pseudomonadati</taxon>
        <taxon>Pseudomonadota</taxon>
        <taxon>Alphaproteobacteria</taxon>
        <taxon>Hyphomicrobiales</taxon>
        <taxon>Phyllobacteriaceae</taxon>
        <taxon>Phyllobacterium</taxon>
    </lineage>
</organism>
<sequence length="237" mass="26090">MVSPNTQIERPRRVAHRVATKVANALKTDEAFQSGSLDLSAHIAGAAAAAVVNLTPEARLELNKHRTELGRRIRQLVEAFGDEPKKKIMLEAPDVTEDGHGEGLGEVVSEQQGEGTLRELAVARRLEEWAGEVAGATELSRDYGVPRSSLNRWQHAGDVVALLKGTKKHVYPVEQFVDGRPARGIGDVSRLTANQRITWVWLSRPNPTLGGRKPIDLLKQERIDDVLEAAKSYFTPQ</sequence>
<accession>A0A368K0D0</accession>
<protein>
    <submittedName>
        <fullName evidence="3">DUF2384 domain-containing protein</fullName>
    </submittedName>
</protein>
<evidence type="ECO:0000259" key="2">
    <source>
        <dbReference type="Pfam" id="PF23125"/>
    </source>
</evidence>
<dbReference type="OrthoDB" id="7594527at2"/>
<dbReference type="Pfam" id="PF23125">
    <property type="entry name" value="Xre-MbcA-ParS_M"/>
    <property type="match status" value="1"/>
</dbReference>
<name>A0A368K0D0_9HYPH</name>
<dbReference type="Proteomes" id="UP000253420">
    <property type="component" value="Unassembled WGS sequence"/>
</dbReference>
<evidence type="ECO:0000259" key="1">
    <source>
        <dbReference type="Pfam" id="PF09722"/>
    </source>
</evidence>